<dbReference type="PANTHER" id="PTHR24421">
    <property type="entry name" value="NITRATE/NITRITE SENSOR PROTEIN NARX-RELATED"/>
    <property type="match status" value="1"/>
</dbReference>
<feature type="transmembrane region" description="Helical" evidence="4">
    <location>
        <begin position="111"/>
        <end position="139"/>
    </location>
</feature>
<comment type="caution">
    <text evidence="7">The sequence shown here is derived from an EMBL/GenBank/DDBJ whole genome shotgun (WGS) entry which is preliminary data.</text>
</comment>
<protein>
    <submittedName>
        <fullName evidence="7">Sensor histidine kinase</fullName>
    </submittedName>
</protein>
<feature type="transmembrane region" description="Helical" evidence="4">
    <location>
        <begin position="40"/>
        <end position="58"/>
    </location>
</feature>
<dbReference type="Pfam" id="PF07730">
    <property type="entry name" value="HisKA_3"/>
    <property type="match status" value="1"/>
</dbReference>
<organism evidence="7 8">
    <name type="scientific">Nocardia albiluteola</name>
    <dbReference type="NCBI Taxonomy" id="2842303"/>
    <lineage>
        <taxon>Bacteria</taxon>
        <taxon>Bacillati</taxon>
        <taxon>Actinomycetota</taxon>
        <taxon>Actinomycetes</taxon>
        <taxon>Mycobacteriales</taxon>
        <taxon>Nocardiaceae</taxon>
        <taxon>Nocardia</taxon>
    </lineage>
</organism>
<keyword evidence="8" id="KW-1185">Reference proteome</keyword>
<dbReference type="InterPro" id="IPR003594">
    <property type="entry name" value="HATPase_dom"/>
</dbReference>
<dbReference type="SUPFAM" id="SSF55874">
    <property type="entry name" value="ATPase domain of HSP90 chaperone/DNA topoisomerase II/histidine kinase"/>
    <property type="match status" value="1"/>
</dbReference>
<dbReference type="InterPro" id="IPR011712">
    <property type="entry name" value="Sig_transdc_His_kin_sub3_dim/P"/>
</dbReference>
<name>A0ABS6B4J8_9NOCA</name>
<dbReference type="Gene3D" id="1.20.5.1930">
    <property type="match status" value="1"/>
</dbReference>
<reference evidence="7 8" key="1">
    <citation type="submission" date="2021-06" db="EMBL/GenBank/DDBJ databases">
        <title>Actinomycetes sequencing.</title>
        <authorList>
            <person name="Shan Q."/>
        </authorList>
    </citation>
    <scope>NUCLEOTIDE SEQUENCE [LARGE SCALE GENOMIC DNA]</scope>
    <source>
        <strain evidence="7 8">NEAU-G5</strain>
    </source>
</reference>
<evidence type="ECO:0000259" key="6">
    <source>
        <dbReference type="Pfam" id="PF07730"/>
    </source>
</evidence>
<keyword evidence="4" id="KW-1133">Transmembrane helix</keyword>
<dbReference type="PANTHER" id="PTHR24421:SF63">
    <property type="entry name" value="SENSOR HISTIDINE KINASE DESK"/>
    <property type="match status" value="1"/>
</dbReference>
<proteinExistence type="predicted"/>
<keyword evidence="4" id="KW-0472">Membrane</keyword>
<feature type="domain" description="Histidine kinase/HSP90-like ATPase" evidence="5">
    <location>
        <begin position="321"/>
        <end position="398"/>
    </location>
</feature>
<evidence type="ECO:0000259" key="5">
    <source>
        <dbReference type="Pfam" id="PF02518"/>
    </source>
</evidence>
<dbReference type="Pfam" id="PF02518">
    <property type="entry name" value="HATPase_c"/>
    <property type="match status" value="1"/>
</dbReference>
<keyword evidence="2 7" id="KW-0418">Kinase</keyword>
<dbReference type="Proteomes" id="UP000733379">
    <property type="component" value="Unassembled WGS sequence"/>
</dbReference>
<sequence>MGRSMPMKSWWGGVRRLVSGGMDHIASAGPTADVPPVRRGWFGGFMATAWLFGLFTPIGRRWADGQEVRAVAAGVCLIAFGTAITASFVLFPQPGWQDGVGRRTTDRRAWLLLAVLGVLSAATMALLGGIGILTLAYVATMSVFVLPSRESARFVVTFSLIMVIVPLLRPQWGAGGAQFYVAVVLPIVIWSGREIGLRRRRGVELARRQLSQLAIVEDRNRVARDVHDILGHSLTVITVKTELALRLIDLDPERAKTEMSDVERLAREALAGVRETVGGLREVTLAGELANARTALHAAGIKADLPDAEYLGEYGPVFGWVLRESVTNIVRHSAASHCTVLVSPSRIEVRDDGTGMGAGAEFGSGLAGLRERVRAEGGTLTLAAVPGGGVRVTATFPEV</sequence>
<feature type="domain" description="Signal transduction histidine kinase subgroup 3 dimerisation and phosphoacceptor" evidence="6">
    <location>
        <begin position="219"/>
        <end position="284"/>
    </location>
</feature>
<dbReference type="CDD" id="cd16917">
    <property type="entry name" value="HATPase_UhpB-NarQ-NarX-like"/>
    <property type="match status" value="1"/>
</dbReference>
<dbReference type="InterPro" id="IPR036890">
    <property type="entry name" value="HATPase_C_sf"/>
</dbReference>
<keyword evidence="1" id="KW-0808">Transferase</keyword>
<keyword evidence="4" id="KW-0812">Transmembrane</keyword>
<evidence type="ECO:0000256" key="1">
    <source>
        <dbReference type="ARBA" id="ARBA00022679"/>
    </source>
</evidence>
<accession>A0ABS6B4J8</accession>
<dbReference type="GO" id="GO:0016301">
    <property type="term" value="F:kinase activity"/>
    <property type="evidence" value="ECO:0007669"/>
    <property type="project" value="UniProtKB-KW"/>
</dbReference>
<feature type="transmembrane region" description="Helical" evidence="4">
    <location>
        <begin position="70"/>
        <end position="91"/>
    </location>
</feature>
<dbReference type="InterPro" id="IPR050482">
    <property type="entry name" value="Sensor_HK_TwoCompSys"/>
</dbReference>
<evidence type="ECO:0000313" key="8">
    <source>
        <dbReference type="Proteomes" id="UP000733379"/>
    </source>
</evidence>
<evidence type="ECO:0000313" key="7">
    <source>
        <dbReference type="EMBL" id="MBU3065048.1"/>
    </source>
</evidence>
<evidence type="ECO:0000256" key="3">
    <source>
        <dbReference type="ARBA" id="ARBA00023012"/>
    </source>
</evidence>
<evidence type="ECO:0000256" key="4">
    <source>
        <dbReference type="SAM" id="Phobius"/>
    </source>
</evidence>
<gene>
    <name evidence="7" type="ORF">KO481_26395</name>
</gene>
<keyword evidence="3" id="KW-0902">Two-component regulatory system</keyword>
<dbReference type="EMBL" id="JAHKNI010000009">
    <property type="protein sequence ID" value="MBU3065048.1"/>
    <property type="molecule type" value="Genomic_DNA"/>
</dbReference>
<dbReference type="Gene3D" id="3.30.565.10">
    <property type="entry name" value="Histidine kinase-like ATPase, C-terminal domain"/>
    <property type="match status" value="1"/>
</dbReference>
<evidence type="ECO:0000256" key="2">
    <source>
        <dbReference type="ARBA" id="ARBA00022777"/>
    </source>
</evidence>
<feature type="transmembrane region" description="Helical" evidence="4">
    <location>
        <begin position="174"/>
        <end position="192"/>
    </location>
</feature>